<evidence type="ECO:0000256" key="1">
    <source>
        <dbReference type="ARBA" id="ARBA00004141"/>
    </source>
</evidence>
<dbReference type="Pfam" id="PF01544">
    <property type="entry name" value="CorA"/>
    <property type="match status" value="1"/>
</dbReference>
<feature type="compositionally biased region" description="Basic and acidic residues" evidence="5">
    <location>
        <begin position="720"/>
        <end position="739"/>
    </location>
</feature>
<feature type="region of interest" description="Disordered" evidence="5">
    <location>
        <begin position="713"/>
        <end position="783"/>
    </location>
</feature>
<keyword evidence="2 6" id="KW-0812">Transmembrane</keyword>
<feature type="compositionally biased region" description="Basic and acidic residues" evidence="5">
    <location>
        <begin position="753"/>
        <end position="763"/>
    </location>
</feature>
<evidence type="ECO:0000313" key="7">
    <source>
        <dbReference type="EMBL" id="EXJ71329.1"/>
    </source>
</evidence>
<feature type="region of interest" description="Disordered" evidence="5">
    <location>
        <begin position="1"/>
        <end position="60"/>
    </location>
</feature>
<dbReference type="Gene3D" id="1.20.58.340">
    <property type="entry name" value="Magnesium transport protein CorA, transmembrane region"/>
    <property type="match status" value="1"/>
</dbReference>
<dbReference type="STRING" id="1182543.W9XLW5"/>
<feature type="transmembrane region" description="Helical" evidence="6">
    <location>
        <begin position="1204"/>
        <end position="1227"/>
    </location>
</feature>
<keyword evidence="4 6" id="KW-0472">Membrane</keyword>
<evidence type="ECO:0000313" key="8">
    <source>
        <dbReference type="Proteomes" id="UP000019471"/>
    </source>
</evidence>
<dbReference type="OrthoDB" id="5430750at2759"/>
<keyword evidence="8" id="KW-1185">Reference proteome</keyword>
<dbReference type="GO" id="GO:0016020">
    <property type="term" value="C:membrane"/>
    <property type="evidence" value="ECO:0007669"/>
    <property type="project" value="UniProtKB-SubCell"/>
</dbReference>
<feature type="region of interest" description="Disordered" evidence="5">
    <location>
        <begin position="1247"/>
        <end position="1279"/>
    </location>
</feature>
<feature type="region of interest" description="Disordered" evidence="5">
    <location>
        <begin position="534"/>
        <end position="624"/>
    </location>
</feature>
<feature type="region of interest" description="Disordered" evidence="5">
    <location>
        <begin position="1291"/>
        <end position="1314"/>
    </location>
</feature>
<dbReference type="InterPro" id="IPR002523">
    <property type="entry name" value="MgTranspt_CorA/ZnTranspt_ZntB"/>
</dbReference>
<dbReference type="GO" id="GO:0046873">
    <property type="term" value="F:metal ion transmembrane transporter activity"/>
    <property type="evidence" value="ECO:0007669"/>
    <property type="project" value="InterPro"/>
</dbReference>
<reference evidence="7 8" key="1">
    <citation type="submission" date="2013-03" db="EMBL/GenBank/DDBJ databases">
        <title>The Genome Sequence of Cladophialophora psammophila CBS 110553.</title>
        <authorList>
            <consortium name="The Broad Institute Genomics Platform"/>
            <person name="Cuomo C."/>
            <person name="de Hoog S."/>
            <person name="Gorbushina A."/>
            <person name="Walker B."/>
            <person name="Young S.K."/>
            <person name="Zeng Q."/>
            <person name="Gargeya S."/>
            <person name="Fitzgerald M."/>
            <person name="Haas B."/>
            <person name="Abouelleil A."/>
            <person name="Allen A.W."/>
            <person name="Alvarado L."/>
            <person name="Arachchi H.M."/>
            <person name="Berlin A.M."/>
            <person name="Chapman S.B."/>
            <person name="Gainer-Dewar J."/>
            <person name="Goldberg J."/>
            <person name="Griggs A."/>
            <person name="Gujja S."/>
            <person name="Hansen M."/>
            <person name="Howarth C."/>
            <person name="Imamovic A."/>
            <person name="Ireland A."/>
            <person name="Larimer J."/>
            <person name="McCowan C."/>
            <person name="Murphy C."/>
            <person name="Pearson M."/>
            <person name="Poon T.W."/>
            <person name="Priest M."/>
            <person name="Roberts A."/>
            <person name="Saif S."/>
            <person name="Shea T."/>
            <person name="Sisk P."/>
            <person name="Sykes S."/>
            <person name="Wortman J."/>
            <person name="Nusbaum C."/>
            <person name="Birren B."/>
        </authorList>
    </citation>
    <scope>NUCLEOTIDE SEQUENCE [LARGE SCALE GENOMIC DNA]</scope>
    <source>
        <strain evidence="7 8">CBS 110553</strain>
    </source>
</reference>
<accession>W9XLW5</accession>
<name>W9XLW5_9EURO</name>
<keyword evidence="3 6" id="KW-1133">Transmembrane helix</keyword>
<dbReference type="HOGENOM" id="CLU_251580_0_0_1"/>
<feature type="region of interest" description="Disordered" evidence="5">
    <location>
        <begin position="397"/>
        <end position="479"/>
    </location>
</feature>
<dbReference type="EMBL" id="AMGX01000007">
    <property type="protein sequence ID" value="EXJ71329.1"/>
    <property type="molecule type" value="Genomic_DNA"/>
</dbReference>
<evidence type="ECO:0000256" key="3">
    <source>
        <dbReference type="ARBA" id="ARBA00022989"/>
    </source>
</evidence>
<proteinExistence type="predicted"/>
<feature type="compositionally biased region" description="Pro residues" evidence="5">
    <location>
        <begin position="398"/>
        <end position="408"/>
    </location>
</feature>
<protein>
    <submittedName>
        <fullName evidence="7">Uncharacterized protein</fullName>
    </submittedName>
</protein>
<evidence type="ECO:0000256" key="2">
    <source>
        <dbReference type="ARBA" id="ARBA00022692"/>
    </source>
</evidence>
<dbReference type="SUPFAM" id="SSF144083">
    <property type="entry name" value="Magnesium transport protein CorA, transmembrane region"/>
    <property type="match status" value="1"/>
</dbReference>
<dbReference type="Proteomes" id="UP000019471">
    <property type="component" value="Unassembled WGS sequence"/>
</dbReference>
<dbReference type="InterPro" id="IPR045863">
    <property type="entry name" value="CorA_TM1_TM2"/>
</dbReference>
<dbReference type="RefSeq" id="XP_007743928.1">
    <property type="nucleotide sequence ID" value="XM_007745738.1"/>
</dbReference>
<evidence type="ECO:0000256" key="5">
    <source>
        <dbReference type="SAM" id="MobiDB-lite"/>
    </source>
</evidence>
<sequence>MAYGSPTRSPPPPDTRTIVTRRTSHSEYGEYPSARNRSRIRSSGSPETRGRRRQTSYSESICSSTLEPELLYERYGVNYRQPDNVIDIELQDLPGDSNFDPQTPARQSTRQRLEQLAHARQRYHIEAIERRNILSVRRYVDQDASEIGVVQSQTADPGYKNSDQFQWIHLQTTHRKLQHFQTFATTIESLDPIERSLASILLGKVAAELGQDHTTGKFLRARVDRCDGHKKTEPDKWVIFLSTPYLDSGKFDRDLDAQSVGTAVQFRYCHRRRCNSVFFNNRPGTLVTSSPDPADEMLGPLILMEDVTNQVETGELQIIRLLDPTDRTFFIPLGQCRTWFARMDKVVGLCTRRFGATPEMYRLSDKDGNEITAAEWQQFISNQNDFSATVRVWLYSTSPPPQAPPPPSSGQDLPPNNDWPRGRNELVVRRREVSLERPRSRRPKRTRQSINTIDRARGVTQENGIPPFQRKTSTLDEERQVKARRDQLEREVANVIQLDQRHLPPRHSDDVVTDHIDDYRADHREQTTVHSVLVEGSQGDIVDSPSELTESPADENINVQKQREPRPKEIASRRDTTDTTQPSYPAINPFRNSSLRSGQRRSHHGDSLALVPYRGPGETAGKKQDWALRRISPSSSPSPDLLPGRDNRALIIKKDVIREEEVDFETWQTQRRKDPKYIIRSIPNIIMNAAGRDGGKFDHIFYFPEDVLDSLITPAGDSQRPLDTDEKSGTTRKVVEGPEAHISPSNSQPPLQGEERQTKEPRPAWKKHRNEADKPQDPPPPVFLWPIDSVKQQHHGTKLRQIDSNLTQGNRVQAHRLGELSEKEAPIYKGLFESSRDAVAKRVTSFCGAGSSGKAKDETKPNLDICTQVRLCFDTLVELLEFFLPQDYPSVVVKKFCSAKDTPPNTTTGTKRRPDPAKAPDIYYVVRADWAPRSSQLPELKYPDRDVDHCTECVDRQSYPRLENVLQHLREVHFTSATASENDIHEWVRAGNQIDAFQLQCDAIRLVDTVRDHWIWLAYIKNSLTTWYVFSPSPPRPLPLPIDVHLLILLMAFSFRCLKIYEINSRPRRRLLQEIQNLEEETEAVQGVMEQSWTILNNYNEKLAPEGFLATTTTRQALFQDFERPLFYKLRREQWEDSDSYEQILEGIPRLRSLLVQSVEIQQEDHGKAILVFTLVTVIFLPMSFVAGFLRMNTQDVRSLGEGLWIFWATALPVTVFVVALSVWIGYWSESLSLRFQQVEEKLLVRRGHSDNPSRHSMNRYRKRQGDESGVSGSSKLSPLTSKLADAIHHLRSRGSVRRARMDHNGKPEHDGQV</sequence>
<gene>
    <name evidence="7" type="ORF">A1O5_05135</name>
</gene>
<evidence type="ECO:0000256" key="6">
    <source>
        <dbReference type="SAM" id="Phobius"/>
    </source>
</evidence>
<comment type="subcellular location">
    <subcellularLocation>
        <location evidence="1">Membrane</location>
        <topology evidence="1">Multi-pass membrane protein</topology>
    </subcellularLocation>
</comment>
<feature type="compositionally biased region" description="Basic and acidic residues" evidence="5">
    <location>
        <begin position="420"/>
        <end position="438"/>
    </location>
</feature>
<dbReference type="GeneID" id="19189855"/>
<feature type="transmembrane region" description="Helical" evidence="6">
    <location>
        <begin position="1170"/>
        <end position="1192"/>
    </location>
</feature>
<organism evidence="7 8">
    <name type="scientific">Cladophialophora psammophila CBS 110553</name>
    <dbReference type="NCBI Taxonomy" id="1182543"/>
    <lineage>
        <taxon>Eukaryota</taxon>
        <taxon>Fungi</taxon>
        <taxon>Dikarya</taxon>
        <taxon>Ascomycota</taxon>
        <taxon>Pezizomycotina</taxon>
        <taxon>Eurotiomycetes</taxon>
        <taxon>Chaetothyriomycetidae</taxon>
        <taxon>Chaetothyriales</taxon>
        <taxon>Herpotrichiellaceae</taxon>
        <taxon>Cladophialophora</taxon>
    </lineage>
</organism>
<comment type="caution">
    <text evidence="7">The sequence shown here is derived from an EMBL/GenBank/DDBJ whole genome shotgun (WGS) entry which is preliminary data.</text>
</comment>
<evidence type="ECO:0000256" key="4">
    <source>
        <dbReference type="ARBA" id="ARBA00023136"/>
    </source>
</evidence>
<feature type="compositionally biased region" description="Basic and acidic residues" evidence="5">
    <location>
        <begin position="561"/>
        <end position="577"/>
    </location>
</feature>
<dbReference type="eggNOG" id="ENOG502S5DR">
    <property type="taxonomic scope" value="Eukaryota"/>
</dbReference>
<feature type="compositionally biased region" description="Basic and acidic residues" evidence="5">
    <location>
        <begin position="1300"/>
        <end position="1314"/>
    </location>
</feature>